<gene>
    <name evidence="1" type="ORF">B5E91_11095</name>
</gene>
<dbReference type="AlphaFoldDB" id="A0A1Y4QGH8"/>
<evidence type="ECO:0000313" key="2">
    <source>
        <dbReference type="Proteomes" id="UP000196258"/>
    </source>
</evidence>
<proteinExistence type="predicted"/>
<evidence type="ECO:0000313" key="1">
    <source>
        <dbReference type="EMBL" id="OUQ04240.1"/>
    </source>
</evidence>
<sequence>MYIIFIILISILFAFISSNSLIKDKNAKVRLVFKNQNEDLINDAAEMCLYKIEKGIYKKKVPTNSFEDYDKILDEDTEKYIEFINSKEISDDNFTKL</sequence>
<dbReference type="EMBL" id="NFLB01000013">
    <property type="protein sequence ID" value="OUQ04240.1"/>
    <property type="molecule type" value="Genomic_DNA"/>
</dbReference>
<reference evidence="2" key="1">
    <citation type="submission" date="2017-04" db="EMBL/GenBank/DDBJ databases">
        <title>Function of individual gut microbiota members based on whole genome sequencing of pure cultures obtained from chicken caecum.</title>
        <authorList>
            <person name="Medvecky M."/>
            <person name="Cejkova D."/>
            <person name="Polansky O."/>
            <person name="Karasova D."/>
            <person name="Kubasova T."/>
            <person name="Cizek A."/>
            <person name="Rychlik I."/>
        </authorList>
    </citation>
    <scope>NUCLEOTIDE SEQUENCE [LARGE SCALE GENOMIC DNA]</scope>
    <source>
        <strain evidence="2">An149</strain>
    </source>
</reference>
<organism evidence="1 2">
    <name type="scientific">Thomasclavelia spiroformis</name>
    <dbReference type="NCBI Taxonomy" id="29348"/>
    <lineage>
        <taxon>Bacteria</taxon>
        <taxon>Bacillati</taxon>
        <taxon>Bacillota</taxon>
        <taxon>Erysipelotrichia</taxon>
        <taxon>Erysipelotrichales</taxon>
        <taxon>Coprobacillaceae</taxon>
        <taxon>Thomasclavelia</taxon>
    </lineage>
</organism>
<comment type="caution">
    <text evidence="1">The sequence shown here is derived from an EMBL/GenBank/DDBJ whole genome shotgun (WGS) entry which is preliminary data.</text>
</comment>
<dbReference type="Proteomes" id="UP000196258">
    <property type="component" value="Unassembled WGS sequence"/>
</dbReference>
<name>A0A1Y4QGH8_9FIRM</name>
<dbReference type="RefSeq" id="WP_087257590.1">
    <property type="nucleotide sequence ID" value="NZ_JBKSXH010000004.1"/>
</dbReference>
<protein>
    <submittedName>
        <fullName evidence="1">Uncharacterized protein</fullName>
    </submittedName>
</protein>
<accession>A0A1Y4QGH8</accession>